<evidence type="ECO:0000256" key="1">
    <source>
        <dbReference type="ARBA" id="ARBA00004123"/>
    </source>
</evidence>
<evidence type="ECO:0000256" key="3">
    <source>
        <dbReference type="ARBA" id="ARBA00023125"/>
    </source>
</evidence>
<evidence type="ECO:0000313" key="8">
    <source>
        <dbReference type="Proteomes" id="UP000289340"/>
    </source>
</evidence>
<dbReference type="EMBL" id="QZWG01000011">
    <property type="protein sequence ID" value="RZB80715.1"/>
    <property type="molecule type" value="Genomic_DNA"/>
</dbReference>
<keyword evidence="2" id="KW-0805">Transcription regulation</keyword>
<comment type="subcellular location">
    <subcellularLocation>
        <location evidence="1">Nucleus</location>
    </subcellularLocation>
</comment>
<evidence type="ECO:0000256" key="2">
    <source>
        <dbReference type="ARBA" id="ARBA00023015"/>
    </source>
</evidence>
<evidence type="ECO:0000259" key="6">
    <source>
        <dbReference type="Pfam" id="PF23935"/>
    </source>
</evidence>
<dbReference type="AlphaFoldDB" id="A0A445I3S4"/>
<dbReference type="InterPro" id="IPR015300">
    <property type="entry name" value="DNA-bd_pseudobarrel_sf"/>
</dbReference>
<protein>
    <recommendedName>
        <fullName evidence="6">DUF7271 domain-containing protein</fullName>
    </recommendedName>
</protein>
<dbReference type="InterPro" id="IPR055695">
    <property type="entry name" value="DUF7271"/>
</dbReference>
<sequence>MRPSRFHSTAHSSNWLASIRFTTPFCVDRNVVEVPLSFHRQWMYRYPNYVLFNCDSTKHFIRVRRYGRRCFFADGLKDFKRAHNVNESVMVHFIASDINTTLSVDVMGPIHRQVRVRSVVSTKRHIFTTDVTDDMIQHRFPLFLPIAASRFFYGSKEYIMLQRGLGKCTQWKVTIHDGVPSIADPWFRKEIEWEEEDIQLED</sequence>
<organism evidence="7 8">
    <name type="scientific">Glycine soja</name>
    <name type="common">Wild soybean</name>
    <dbReference type="NCBI Taxonomy" id="3848"/>
    <lineage>
        <taxon>Eukaryota</taxon>
        <taxon>Viridiplantae</taxon>
        <taxon>Streptophyta</taxon>
        <taxon>Embryophyta</taxon>
        <taxon>Tracheophyta</taxon>
        <taxon>Spermatophyta</taxon>
        <taxon>Magnoliopsida</taxon>
        <taxon>eudicotyledons</taxon>
        <taxon>Gunneridae</taxon>
        <taxon>Pentapetalae</taxon>
        <taxon>rosids</taxon>
        <taxon>fabids</taxon>
        <taxon>Fabales</taxon>
        <taxon>Fabaceae</taxon>
        <taxon>Papilionoideae</taxon>
        <taxon>50 kb inversion clade</taxon>
        <taxon>NPAAA clade</taxon>
        <taxon>indigoferoid/millettioid clade</taxon>
        <taxon>Phaseoleae</taxon>
        <taxon>Glycine</taxon>
        <taxon>Glycine subgen. Soja</taxon>
    </lineage>
</organism>
<name>A0A445I3S4_GLYSO</name>
<keyword evidence="3" id="KW-0238">DNA-binding</keyword>
<evidence type="ECO:0000256" key="4">
    <source>
        <dbReference type="ARBA" id="ARBA00023163"/>
    </source>
</evidence>
<keyword evidence="5" id="KW-0539">Nucleus</keyword>
<gene>
    <name evidence="7" type="ORF">D0Y65_030427</name>
</gene>
<accession>A0A445I3S4</accession>
<evidence type="ECO:0000313" key="7">
    <source>
        <dbReference type="EMBL" id="RZB80715.1"/>
    </source>
</evidence>
<dbReference type="Proteomes" id="UP000289340">
    <property type="component" value="Chromosome 11"/>
</dbReference>
<dbReference type="Pfam" id="PF23935">
    <property type="entry name" value="DUF7271"/>
    <property type="match status" value="1"/>
</dbReference>
<reference evidence="7 8" key="1">
    <citation type="submission" date="2018-09" db="EMBL/GenBank/DDBJ databases">
        <title>A high-quality reference genome of wild soybean provides a powerful tool to mine soybean genomes.</title>
        <authorList>
            <person name="Xie M."/>
            <person name="Chung C.Y.L."/>
            <person name="Li M.-W."/>
            <person name="Wong F.-L."/>
            <person name="Chan T.-F."/>
            <person name="Lam H.-M."/>
        </authorList>
    </citation>
    <scope>NUCLEOTIDE SEQUENCE [LARGE SCALE GENOMIC DNA]</scope>
    <source>
        <strain evidence="8">cv. W05</strain>
        <tissue evidence="7">Hypocotyl of etiolated seedlings</tissue>
    </source>
</reference>
<comment type="caution">
    <text evidence="7">The sequence shown here is derived from an EMBL/GenBank/DDBJ whole genome shotgun (WGS) entry which is preliminary data.</text>
</comment>
<dbReference type="GO" id="GO:0003677">
    <property type="term" value="F:DNA binding"/>
    <property type="evidence" value="ECO:0007669"/>
    <property type="project" value="UniProtKB-KW"/>
</dbReference>
<keyword evidence="4" id="KW-0804">Transcription</keyword>
<proteinExistence type="predicted"/>
<dbReference type="SUPFAM" id="SSF101936">
    <property type="entry name" value="DNA-binding pseudobarrel domain"/>
    <property type="match status" value="1"/>
</dbReference>
<feature type="domain" description="DUF7271" evidence="6">
    <location>
        <begin position="55"/>
        <end position="129"/>
    </location>
</feature>
<keyword evidence="8" id="KW-1185">Reference proteome</keyword>
<dbReference type="GO" id="GO:0005634">
    <property type="term" value="C:nucleus"/>
    <property type="evidence" value="ECO:0007669"/>
    <property type="project" value="UniProtKB-SubCell"/>
</dbReference>
<evidence type="ECO:0000256" key="5">
    <source>
        <dbReference type="ARBA" id="ARBA00023242"/>
    </source>
</evidence>